<dbReference type="GO" id="GO:0005886">
    <property type="term" value="C:plasma membrane"/>
    <property type="evidence" value="ECO:0007669"/>
    <property type="project" value="UniProtKB-SubCell"/>
</dbReference>
<dbReference type="SUPFAM" id="SSF103473">
    <property type="entry name" value="MFS general substrate transporter"/>
    <property type="match status" value="1"/>
</dbReference>
<sequence length="462" mass="50184">MVERPRSGLVMSVSSIWWGEARATGLQILSAAPGEGSYHSSCMVLGFARTSRSGRIPPPGAHLMSAFLRLPGLTPELRASFFHFFSYAGGAVASVYFGIWLHEKGMTNDQIGIINAMPVLVMLIINQFIGRIADRASDWRQALVIMALLAGTIPIGMLFVDSFWGILLIWTMLTIPAGLIPSVLDAATLRMTQRNGTDFGFVRAWGTVGYTFWAALAGLLIARFGSAAFMPIFVVVCLARAGVALQLPRFRGEKREPVVSQVKPRASRLREVLKPWFVLPIVAFACLQATHSILGSFAALIWKDNGISEAFIGPLIATAPAAEAAMMFVWRRFGGRVSARHMILIATIACIVRWSLMALNPPVWALFFLQSMHAFTYALGYFGLVHFIANWTSEDIAAQAQGFAFVVQQALVVVTLLGFGWAVSSMGAHAFFFAAGFGVVALCCVVTSLMLKPTKSEMAAAH</sequence>
<gene>
    <name evidence="10" type="ORF">FNA67_14350</name>
</gene>
<keyword evidence="5 8" id="KW-0812">Transmembrane</keyword>
<feature type="transmembrane region" description="Helical" evidence="8">
    <location>
        <begin position="228"/>
        <end position="247"/>
    </location>
</feature>
<feature type="transmembrane region" description="Helical" evidence="8">
    <location>
        <begin position="201"/>
        <end position="222"/>
    </location>
</feature>
<dbReference type="Pfam" id="PF12832">
    <property type="entry name" value="MFS_1_like"/>
    <property type="match status" value="1"/>
</dbReference>
<evidence type="ECO:0000256" key="7">
    <source>
        <dbReference type="ARBA" id="ARBA00023136"/>
    </source>
</evidence>
<feature type="transmembrane region" description="Helical" evidence="8">
    <location>
        <begin position="365"/>
        <end position="391"/>
    </location>
</feature>
<feature type="transmembrane region" description="Helical" evidence="8">
    <location>
        <begin position="166"/>
        <end position="189"/>
    </location>
</feature>
<feature type="transmembrane region" description="Helical" evidence="8">
    <location>
        <begin position="342"/>
        <end position="359"/>
    </location>
</feature>
<evidence type="ECO:0000256" key="4">
    <source>
        <dbReference type="ARBA" id="ARBA00022519"/>
    </source>
</evidence>
<dbReference type="GO" id="GO:0015528">
    <property type="term" value="F:lactose:proton symporter activity"/>
    <property type="evidence" value="ECO:0007669"/>
    <property type="project" value="TreeGrafter"/>
</dbReference>
<dbReference type="InterPro" id="IPR036259">
    <property type="entry name" value="MFS_trans_sf"/>
</dbReference>
<dbReference type="InterPro" id="IPR024989">
    <property type="entry name" value="MFS_assoc_dom"/>
</dbReference>
<keyword evidence="11" id="KW-1185">Reference proteome</keyword>
<evidence type="ECO:0000256" key="2">
    <source>
        <dbReference type="ARBA" id="ARBA00022448"/>
    </source>
</evidence>
<dbReference type="KEGG" id="yti:FNA67_14350"/>
<evidence type="ECO:0000259" key="9">
    <source>
        <dbReference type="Pfam" id="PF12832"/>
    </source>
</evidence>
<dbReference type="PANTHER" id="PTHR23522">
    <property type="entry name" value="BLL5896 PROTEIN"/>
    <property type="match status" value="1"/>
</dbReference>
<feature type="transmembrane region" description="Helical" evidence="8">
    <location>
        <begin position="403"/>
        <end position="424"/>
    </location>
</feature>
<dbReference type="NCBIfam" id="NF037955">
    <property type="entry name" value="mfs"/>
    <property type="match status" value="1"/>
</dbReference>
<organism evidence="10 11">
    <name type="scientific">Paradevosia tibetensis</name>
    <dbReference type="NCBI Taxonomy" id="1447062"/>
    <lineage>
        <taxon>Bacteria</taxon>
        <taxon>Pseudomonadati</taxon>
        <taxon>Pseudomonadota</taxon>
        <taxon>Alphaproteobacteria</taxon>
        <taxon>Hyphomicrobiales</taxon>
        <taxon>Devosiaceae</taxon>
        <taxon>Paradevosia</taxon>
    </lineage>
</organism>
<dbReference type="OrthoDB" id="9150135at2"/>
<feature type="transmembrane region" description="Helical" evidence="8">
    <location>
        <begin position="111"/>
        <end position="130"/>
    </location>
</feature>
<evidence type="ECO:0000256" key="8">
    <source>
        <dbReference type="SAM" id="Phobius"/>
    </source>
</evidence>
<evidence type="ECO:0000256" key="3">
    <source>
        <dbReference type="ARBA" id="ARBA00022475"/>
    </source>
</evidence>
<feature type="transmembrane region" description="Helical" evidence="8">
    <location>
        <begin position="142"/>
        <end position="160"/>
    </location>
</feature>
<keyword evidence="3" id="KW-1003">Cell membrane</keyword>
<feature type="transmembrane region" description="Helical" evidence="8">
    <location>
        <begin position="79"/>
        <end position="99"/>
    </location>
</feature>
<feature type="transmembrane region" description="Helical" evidence="8">
    <location>
        <begin position="276"/>
        <end position="299"/>
    </location>
</feature>
<keyword evidence="4" id="KW-0997">Cell inner membrane</keyword>
<keyword evidence="7 8" id="KW-0472">Membrane</keyword>
<reference evidence="10 11" key="1">
    <citation type="journal article" date="2015" name="Int. J. Syst. Evol. Microbiol.">
        <title>Youhaiella tibetensis gen. nov., sp. nov., isolated from subsurface sediment.</title>
        <authorList>
            <person name="Wang Y.X."/>
            <person name="Huang F.Q."/>
            <person name="Nogi Y."/>
            <person name="Pang S.J."/>
            <person name="Wang P.K."/>
            <person name="Lv J."/>
        </authorList>
    </citation>
    <scope>NUCLEOTIDE SEQUENCE [LARGE SCALE GENOMIC DNA]</scope>
    <source>
        <strain evidence="11">fig4</strain>
    </source>
</reference>
<dbReference type="AlphaFoldDB" id="A0A5B9DQG9"/>
<dbReference type="Proteomes" id="UP000321062">
    <property type="component" value="Chromosome"/>
</dbReference>
<evidence type="ECO:0000313" key="10">
    <source>
        <dbReference type="EMBL" id="QEE21292.1"/>
    </source>
</evidence>
<evidence type="ECO:0000256" key="1">
    <source>
        <dbReference type="ARBA" id="ARBA00004429"/>
    </source>
</evidence>
<evidence type="ECO:0000256" key="5">
    <source>
        <dbReference type="ARBA" id="ARBA00022692"/>
    </source>
</evidence>
<feature type="transmembrane region" description="Helical" evidence="8">
    <location>
        <begin position="430"/>
        <end position="451"/>
    </location>
</feature>
<dbReference type="PANTHER" id="PTHR23522:SF10">
    <property type="entry name" value="3-PHENYLPROPIONIC ACID TRANSPORTER-RELATED"/>
    <property type="match status" value="1"/>
</dbReference>
<evidence type="ECO:0000313" key="11">
    <source>
        <dbReference type="Proteomes" id="UP000321062"/>
    </source>
</evidence>
<proteinExistence type="predicted"/>
<dbReference type="EMBL" id="CP041690">
    <property type="protein sequence ID" value="QEE21292.1"/>
    <property type="molecule type" value="Genomic_DNA"/>
</dbReference>
<keyword evidence="6 8" id="KW-1133">Transmembrane helix</keyword>
<feature type="transmembrane region" description="Helical" evidence="8">
    <location>
        <begin position="311"/>
        <end position="330"/>
    </location>
</feature>
<evidence type="ECO:0000256" key="6">
    <source>
        <dbReference type="ARBA" id="ARBA00022989"/>
    </source>
</evidence>
<feature type="domain" description="Major facilitator superfamily associated" evidence="9">
    <location>
        <begin position="78"/>
        <end position="407"/>
    </location>
</feature>
<name>A0A5B9DQG9_9HYPH</name>
<keyword evidence="2" id="KW-0813">Transport</keyword>
<accession>A0A5B9DQG9</accession>
<comment type="subcellular location">
    <subcellularLocation>
        <location evidence="1">Cell inner membrane</location>
        <topology evidence="1">Multi-pass membrane protein</topology>
    </subcellularLocation>
</comment>
<dbReference type="GO" id="GO:0030395">
    <property type="term" value="F:lactose binding"/>
    <property type="evidence" value="ECO:0007669"/>
    <property type="project" value="TreeGrafter"/>
</dbReference>
<dbReference type="InterPro" id="IPR026032">
    <property type="entry name" value="HcaT-like"/>
</dbReference>
<protein>
    <submittedName>
        <fullName evidence="10">MFS transporter</fullName>
    </submittedName>
</protein>
<dbReference type="Gene3D" id="1.20.1250.20">
    <property type="entry name" value="MFS general substrate transporter like domains"/>
    <property type="match status" value="2"/>
</dbReference>